<protein>
    <submittedName>
        <fullName evidence="1">Type VI secretion system secreted protein Hcp</fullName>
    </submittedName>
</protein>
<dbReference type="Pfam" id="PF05638">
    <property type="entry name" value="T6SS_HCP"/>
    <property type="match status" value="1"/>
</dbReference>
<dbReference type="InterPro" id="IPR008514">
    <property type="entry name" value="T6SS_Hcp"/>
</dbReference>
<gene>
    <name evidence="1" type="ORF">FHS88_002762</name>
</gene>
<dbReference type="Gene3D" id="2.30.110.20">
    <property type="entry name" value="Hcp1-like"/>
    <property type="match status" value="1"/>
</dbReference>
<dbReference type="AlphaFoldDB" id="A0A840Y2M6"/>
<dbReference type="PANTHER" id="PTHR36152:SF1">
    <property type="entry name" value="UBIQUITIN-LIKE DOMAIN-CONTAINING PROTEIN"/>
    <property type="match status" value="1"/>
</dbReference>
<evidence type="ECO:0000313" key="1">
    <source>
        <dbReference type="EMBL" id="MBB5690627.1"/>
    </source>
</evidence>
<organism evidence="1 2">
    <name type="scientific">Neoroseomonas alkaliterrae</name>
    <dbReference type="NCBI Taxonomy" id="1452450"/>
    <lineage>
        <taxon>Bacteria</taxon>
        <taxon>Pseudomonadati</taxon>
        <taxon>Pseudomonadota</taxon>
        <taxon>Alphaproteobacteria</taxon>
        <taxon>Acetobacterales</taxon>
        <taxon>Acetobacteraceae</taxon>
        <taxon>Neoroseomonas</taxon>
    </lineage>
</organism>
<name>A0A840Y2M6_9PROT</name>
<comment type="caution">
    <text evidence="1">The sequence shown here is derived from an EMBL/GenBank/DDBJ whole genome shotgun (WGS) entry which is preliminary data.</text>
</comment>
<dbReference type="EMBL" id="JACIJE010000007">
    <property type="protein sequence ID" value="MBB5690627.1"/>
    <property type="molecule type" value="Genomic_DNA"/>
</dbReference>
<accession>A0A840Y2M6</accession>
<dbReference type="RefSeq" id="WP_184485597.1">
    <property type="nucleotide sequence ID" value="NZ_JAAEDJ010000172.1"/>
</dbReference>
<sequence length="163" mass="18072">MPIMFKYQSIDGESKVTGYEKYMEVNSFDFGLGRRITAGTQSTREGGTVSLSEVVLRKKTDNTTVKFFQEACSGMMNKKAEIAFVRTGGTKNEYYLKFELEDTTIAGLNFKATGGQDSRPEETLHLNFNKCTIHYNPVGNDFTGSPSNAYWNIGESKGTGPVT</sequence>
<dbReference type="InterPro" id="IPR053165">
    <property type="entry name" value="HSI-I_assembly_Hcp1"/>
</dbReference>
<keyword evidence="2" id="KW-1185">Reference proteome</keyword>
<dbReference type="Proteomes" id="UP000562254">
    <property type="component" value="Unassembled WGS sequence"/>
</dbReference>
<proteinExistence type="predicted"/>
<evidence type="ECO:0000313" key="2">
    <source>
        <dbReference type="Proteomes" id="UP000562254"/>
    </source>
</evidence>
<dbReference type="InterPro" id="IPR036624">
    <property type="entry name" value="Hcp1-lik_sf"/>
</dbReference>
<reference evidence="1 2" key="1">
    <citation type="submission" date="2020-08" db="EMBL/GenBank/DDBJ databases">
        <title>Genomic Encyclopedia of Type Strains, Phase IV (KMG-IV): sequencing the most valuable type-strain genomes for metagenomic binning, comparative biology and taxonomic classification.</title>
        <authorList>
            <person name="Goeker M."/>
        </authorList>
    </citation>
    <scope>NUCLEOTIDE SEQUENCE [LARGE SCALE GENOMIC DNA]</scope>
    <source>
        <strain evidence="1 2">DSM 25895</strain>
    </source>
</reference>
<dbReference type="SUPFAM" id="SSF141452">
    <property type="entry name" value="Hcp1-like"/>
    <property type="match status" value="1"/>
</dbReference>
<dbReference type="PANTHER" id="PTHR36152">
    <property type="entry name" value="CYTOPLASMIC PROTEIN-RELATED"/>
    <property type="match status" value="1"/>
</dbReference>